<organism evidence="2 3">
    <name type="scientific">Roseivirga echinicomitans</name>
    <dbReference type="NCBI Taxonomy" id="296218"/>
    <lineage>
        <taxon>Bacteria</taxon>
        <taxon>Pseudomonadati</taxon>
        <taxon>Bacteroidota</taxon>
        <taxon>Cytophagia</taxon>
        <taxon>Cytophagales</taxon>
        <taxon>Roseivirgaceae</taxon>
        <taxon>Roseivirga</taxon>
    </lineage>
</organism>
<accession>A0A150XVV5</accession>
<feature type="region of interest" description="Disordered" evidence="1">
    <location>
        <begin position="1"/>
        <end position="38"/>
    </location>
</feature>
<evidence type="ECO:0000313" key="2">
    <source>
        <dbReference type="EMBL" id="KYG82755.1"/>
    </source>
</evidence>
<evidence type="ECO:0000256" key="1">
    <source>
        <dbReference type="SAM" id="MobiDB-lite"/>
    </source>
</evidence>
<gene>
    <name evidence="2" type="ORF">AWN68_13265</name>
</gene>
<protein>
    <submittedName>
        <fullName evidence="2">Uncharacterized protein</fullName>
    </submittedName>
</protein>
<reference evidence="2 3" key="1">
    <citation type="submission" date="2016-01" db="EMBL/GenBank/DDBJ databases">
        <title>Genome sequencing of Roseivirga echinicomitans KMM 6058.</title>
        <authorList>
            <person name="Selvaratnam C."/>
            <person name="Thevarajoo S."/>
            <person name="Goh K.M."/>
            <person name="Ee R."/>
            <person name="Chan K.-G."/>
            <person name="Chong C.S."/>
        </authorList>
    </citation>
    <scope>NUCLEOTIDE SEQUENCE [LARGE SCALE GENOMIC DNA]</scope>
    <source>
        <strain evidence="2 3">KMM 6058</strain>
    </source>
</reference>
<keyword evidence="3" id="KW-1185">Reference proteome</keyword>
<evidence type="ECO:0000313" key="3">
    <source>
        <dbReference type="Proteomes" id="UP000075615"/>
    </source>
</evidence>
<dbReference type="Proteomes" id="UP000075615">
    <property type="component" value="Unassembled WGS sequence"/>
</dbReference>
<dbReference type="AlphaFoldDB" id="A0A150XVV5"/>
<comment type="caution">
    <text evidence="2">The sequence shown here is derived from an EMBL/GenBank/DDBJ whole genome shotgun (WGS) entry which is preliminary data.</text>
</comment>
<dbReference type="EMBL" id="LRDB01000002">
    <property type="protein sequence ID" value="KYG82755.1"/>
    <property type="molecule type" value="Genomic_DNA"/>
</dbReference>
<name>A0A150XVV5_9BACT</name>
<sequence>MSSPEVAEGEKLPVISTNDHFCSPPSIVQQSNSSEQEEKEMRIRAEANSRFFMVFLCDLFDTPWFGKVGLVV</sequence>
<proteinExistence type="predicted"/>